<keyword evidence="1" id="KW-0812">Transmembrane</keyword>
<dbReference type="SUPFAM" id="SSF53335">
    <property type="entry name" value="S-adenosyl-L-methionine-dependent methyltransferases"/>
    <property type="match status" value="1"/>
</dbReference>
<protein>
    <recommendedName>
        <fullName evidence="2">Methyltransferase type 11 domain-containing protein</fullName>
    </recommendedName>
</protein>
<name>A0ABC8SL14_9AQUA</name>
<keyword evidence="1" id="KW-1133">Transmembrane helix</keyword>
<keyword evidence="4" id="KW-1185">Reference proteome</keyword>
<dbReference type="GO" id="GO:0009820">
    <property type="term" value="P:alkaloid metabolic process"/>
    <property type="evidence" value="ECO:0007669"/>
    <property type="project" value="UniProtKB-KW"/>
</dbReference>
<evidence type="ECO:0000313" key="3">
    <source>
        <dbReference type="EMBL" id="CAK9156525.1"/>
    </source>
</evidence>
<dbReference type="InterPro" id="IPR029063">
    <property type="entry name" value="SAM-dependent_MTases_sf"/>
</dbReference>
<reference evidence="3 4" key="1">
    <citation type="submission" date="2024-02" db="EMBL/GenBank/DDBJ databases">
        <authorList>
            <person name="Vignale AGUSTIN F."/>
            <person name="Sosa J E."/>
            <person name="Modenutti C."/>
        </authorList>
    </citation>
    <scope>NUCLEOTIDE SEQUENCE [LARGE SCALE GENOMIC DNA]</scope>
</reference>
<dbReference type="AlphaFoldDB" id="A0ABC8SL14"/>
<dbReference type="Proteomes" id="UP001642360">
    <property type="component" value="Unassembled WGS sequence"/>
</dbReference>
<dbReference type="Gene3D" id="3.40.50.150">
    <property type="entry name" value="Vaccinia Virus protein VP39"/>
    <property type="match status" value="1"/>
</dbReference>
<organism evidence="3 4">
    <name type="scientific">Ilex paraguariensis</name>
    <name type="common">yerba mate</name>
    <dbReference type="NCBI Taxonomy" id="185542"/>
    <lineage>
        <taxon>Eukaryota</taxon>
        <taxon>Viridiplantae</taxon>
        <taxon>Streptophyta</taxon>
        <taxon>Embryophyta</taxon>
        <taxon>Tracheophyta</taxon>
        <taxon>Spermatophyta</taxon>
        <taxon>Magnoliopsida</taxon>
        <taxon>eudicotyledons</taxon>
        <taxon>Gunneridae</taxon>
        <taxon>Pentapetalae</taxon>
        <taxon>asterids</taxon>
        <taxon>campanulids</taxon>
        <taxon>Aquifoliales</taxon>
        <taxon>Aquifoliaceae</taxon>
        <taxon>Ilex</taxon>
    </lineage>
</organism>
<dbReference type="Pfam" id="PF08241">
    <property type="entry name" value="Methyltransf_11"/>
    <property type="match status" value="1"/>
</dbReference>
<comment type="caution">
    <text evidence="3">The sequence shown here is derived from an EMBL/GenBank/DDBJ whole genome shotgun (WGS) entry which is preliminary data.</text>
</comment>
<feature type="domain" description="Methyltransferase type 11" evidence="2">
    <location>
        <begin position="109"/>
        <end position="187"/>
    </location>
</feature>
<sequence>MERHIQIFLNKLSFVSIAIATVTLFFLFLQTPETCVDPTSSSTHPKPHHKFPKSTCEISHRSFTSLEKRNRRLWSTKTWSNTISSYSSIFLSLQTFNFLSNHSKTLVLSAGPGHAVMSLNQLGVADVTGVELIDSPPLVSRADPHNLPFFDNVFDLGFSAHLDLALFPNRYVREMERTVRVGGVCVVVVQECGDGEVKEIVKLFQKSKFVGAKNVTLIGAKMTRIIMKITSPS</sequence>
<dbReference type="EMBL" id="CAUOFW020002870">
    <property type="protein sequence ID" value="CAK9156525.1"/>
    <property type="molecule type" value="Genomic_DNA"/>
</dbReference>
<feature type="transmembrane region" description="Helical" evidence="1">
    <location>
        <begin position="12"/>
        <end position="29"/>
    </location>
</feature>
<dbReference type="InterPro" id="IPR013216">
    <property type="entry name" value="Methyltransf_11"/>
</dbReference>
<evidence type="ECO:0000313" key="4">
    <source>
        <dbReference type="Proteomes" id="UP001642360"/>
    </source>
</evidence>
<accession>A0ABC8SL14</accession>
<dbReference type="PANTHER" id="PTHR45085">
    <property type="entry name" value="F21J9.14"/>
    <property type="match status" value="1"/>
</dbReference>
<evidence type="ECO:0000256" key="1">
    <source>
        <dbReference type="SAM" id="Phobius"/>
    </source>
</evidence>
<dbReference type="PANTHER" id="PTHR45085:SF3">
    <property type="entry name" value="S-ADENOSYL-L-METHIONINE-DEPENDENT METHYLTRANSFERASES SUPERFAMILY PROTEIN"/>
    <property type="match status" value="1"/>
</dbReference>
<evidence type="ECO:0000259" key="2">
    <source>
        <dbReference type="Pfam" id="PF08241"/>
    </source>
</evidence>
<keyword evidence="1" id="KW-0472">Membrane</keyword>
<proteinExistence type="predicted"/>
<gene>
    <name evidence="3" type="ORF">ILEXP_LOCUS25072</name>
</gene>